<keyword evidence="2 7" id="KW-0699">rRNA-binding</keyword>
<proteinExistence type="inferred from homology"/>
<feature type="region of interest" description="Disordered" evidence="8">
    <location>
        <begin position="110"/>
        <end position="137"/>
    </location>
</feature>
<dbReference type="PANTHER" id="PTHR33280:SF1">
    <property type="entry name" value="LARGE RIBOSOMAL SUBUNIT PROTEIN BL31C"/>
    <property type="match status" value="1"/>
</dbReference>
<dbReference type="Pfam" id="PF01197">
    <property type="entry name" value="Ribosomal_L31"/>
    <property type="match status" value="1"/>
</dbReference>
<feature type="binding site" evidence="7">
    <location>
        <position position="17"/>
    </location>
    <ligand>
        <name>Zn(2+)</name>
        <dbReference type="ChEBI" id="CHEBI:29105"/>
    </ligand>
</feature>
<dbReference type="EMBL" id="MHKB01000013">
    <property type="protein sequence ID" value="OGY78657.1"/>
    <property type="molecule type" value="Genomic_DNA"/>
</dbReference>
<comment type="cofactor">
    <cofactor evidence="7">
        <name>Zn(2+)</name>
        <dbReference type="ChEBI" id="CHEBI:29105"/>
    </cofactor>
    <text evidence="7">Binds 1 zinc ion per subunit.</text>
</comment>
<feature type="binding site" evidence="7">
    <location>
        <position position="37"/>
    </location>
    <ligand>
        <name>Zn(2+)</name>
        <dbReference type="ChEBI" id="CHEBI:29105"/>
    </ligand>
</feature>
<keyword evidence="4 7" id="KW-0689">Ribosomal protein</keyword>
<evidence type="ECO:0000256" key="8">
    <source>
        <dbReference type="SAM" id="MobiDB-lite"/>
    </source>
</evidence>
<dbReference type="GO" id="GO:1990904">
    <property type="term" value="C:ribonucleoprotein complex"/>
    <property type="evidence" value="ECO:0007669"/>
    <property type="project" value="UniProtKB-KW"/>
</dbReference>
<evidence type="ECO:0000256" key="3">
    <source>
        <dbReference type="ARBA" id="ARBA00022884"/>
    </source>
</evidence>
<evidence type="ECO:0000256" key="6">
    <source>
        <dbReference type="ARBA" id="ARBA00035687"/>
    </source>
</evidence>
<evidence type="ECO:0000256" key="7">
    <source>
        <dbReference type="HAMAP-Rule" id="MF_00501"/>
    </source>
</evidence>
<feature type="binding site" evidence="7">
    <location>
        <position position="19"/>
    </location>
    <ligand>
        <name>Zn(2+)</name>
        <dbReference type="ChEBI" id="CHEBI:29105"/>
    </ligand>
</feature>
<dbReference type="GO" id="GO:0003735">
    <property type="term" value="F:structural constituent of ribosome"/>
    <property type="evidence" value="ECO:0007669"/>
    <property type="project" value="InterPro"/>
</dbReference>
<dbReference type="InterPro" id="IPR034704">
    <property type="entry name" value="Ribosomal_bL28/bL31-like_sf"/>
</dbReference>
<keyword evidence="7" id="KW-0479">Metal-binding</keyword>
<dbReference type="NCBIfam" id="NF000612">
    <property type="entry name" value="PRK00019.1"/>
    <property type="match status" value="1"/>
</dbReference>
<evidence type="ECO:0000256" key="1">
    <source>
        <dbReference type="ARBA" id="ARBA00009296"/>
    </source>
</evidence>
<protein>
    <recommendedName>
        <fullName evidence="6 7">Large ribosomal subunit protein bL31</fullName>
    </recommendedName>
</protein>
<evidence type="ECO:0000313" key="10">
    <source>
        <dbReference type="Proteomes" id="UP000177165"/>
    </source>
</evidence>
<evidence type="ECO:0000256" key="4">
    <source>
        <dbReference type="ARBA" id="ARBA00022980"/>
    </source>
</evidence>
<dbReference type="GO" id="GO:0019843">
    <property type="term" value="F:rRNA binding"/>
    <property type="evidence" value="ECO:0007669"/>
    <property type="project" value="UniProtKB-KW"/>
</dbReference>
<feature type="binding site" evidence="7">
    <location>
        <position position="40"/>
    </location>
    <ligand>
        <name>Zn(2+)</name>
        <dbReference type="ChEBI" id="CHEBI:29105"/>
    </ligand>
</feature>
<name>A0A1G2ARN9_9BACT</name>
<sequence>MKDTIHPTYFPEATVQCACGNTFTTGSTVSSMHVEICSHCHPFYTGKQKLIDTARRVEKFQAKVAKASAMKLKRSVRTSQPQQTRILQFHKHATATLTNTHDLKSLKKATKDLKSSNTKKSKIAKKSHKTNQDQTGA</sequence>
<feature type="compositionally biased region" description="Basic residues" evidence="8">
    <location>
        <begin position="117"/>
        <end position="129"/>
    </location>
</feature>
<keyword evidence="5 7" id="KW-0687">Ribonucleoprotein</keyword>
<dbReference type="AlphaFoldDB" id="A0A1G2ARN9"/>
<dbReference type="GO" id="GO:0046872">
    <property type="term" value="F:metal ion binding"/>
    <property type="evidence" value="ECO:0007669"/>
    <property type="project" value="UniProtKB-KW"/>
</dbReference>
<evidence type="ECO:0000256" key="2">
    <source>
        <dbReference type="ARBA" id="ARBA00022730"/>
    </source>
</evidence>
<dbReference type="SUPFAM" id="SSF143800">
    <property type="entry name" value="L28p-like"/>
    <property type="match status" value="1"/>
</dbReference>
<gene>
    <name evidence="7" type="primary">rpmE</name>
    <name evidence="9" type="ORF">A3B74_04765</name>
</gene>
<comment type="function">
    <text evidence="7">Binds the 23S rRNA.</text>
</comment>
<keyword evidence="7" id="KW-0862">Zinc</keyword>
<dbReference type="STRING" id="1798540.A3B74_04765"/>
<dbReference type="HAMAP" id="MF_00501">
    <property type="entry name" value="Ribosomal_bL31_1"/>
    <property type="match status" value="1"/>
</dbReference>
<dbReference type="Gene3D" id="4.10.830.30">
    <property type="entry name" value="Ribosomal protein L31"/>
    <property type="match status" value="1"/>
</dbReference>
<dbReference type="InterPro" id="IPR027491">
    <property type="entry name" value="Ribosomal_bL31_A"/>
</dbReference>
<dbReference type="InterPro" id="IPR002150">
    <property type="entry name" value="Ribosomal_bL31"/>
</dbReference>
<dbReference type="InterPro" id="IPR042105">
    <property type="entry name" value="Ribosomal_bL31_sf"/>
</dbReference>
<comment type="subunit">
    <text evidence="7">Part of the 50S ribosomal subunit.</text>
</comment>
<accession>A0A1G2ARN9</accession>
<evidence type="ECO:0000313" key="9">
    <source>
        <dbReference type="EMBL" id="OGY78657.1"/>
    </source>
</evidence>
<organism evidence="9 10">
    <name type="scientific">Candidatus Kerfeldbacteria bacterium RIFCSPHIGHO2_02_FULL_42_14</name>
    <dbReference type="NCBI Taxonomy" id="1798540"/>
    <lineage>
        <taxon>Bacteria</taxon>
        <taxon>Candidatus Kerfeldiibacteriota</taxon>
    </lineage>
</organism>
<reference evidence="9 10" key="1">
    <citation type="journal article" date="2016" name="Nat. Commun.">
        <title>Thousands of microbial genomes shed light on interconnected biogeochemical processes in an aquifer system.</title>
        <authorList>
            <person name="Anantharaman K."/>
            <person name="Brown C.T."/>
            <person name="Hug L.A."/>
            <person name="Sharon I."/>
            <person name="Castelle C.J."/>
            <person name="Probst A.J."/>
            <person name="Thomas B.C."/>
            <person name="Singh A."/>
            <person name="Wilkins M.J."/>
            <person name="Karaoz U."/>
            <person name="Brodie E.L."/>
            <person name="Williams K.H."/>
            <person name="Hubbard S.S."/>
            <person name="Banfield J.F."/>
        </authorList>
    </citation>
    <scope>NUCLEOTIDE SEQUENCE [LARGE SCALE GENOMIC DNA]</scope>
</reference>
<dbReference type="GO" id="GO:0006412">
    <property type="term" value="P:translation"/>
    <property type="evidence" value="ECO:0007669"/>
    <property type="project" value="UniProtKB-UniRule"/>
</dbReference>
<dbReference type="PRINTS" id="PR01249">
    <property type="entry name" value="RIBOSOMALL31"/>
</dbReference>
<keyword evidence="3 7" id="KW-0694">RNA-binding</keyword>
<dbReference type="Proteomes" id="UP000177165">
    <property type="component" value="Unassembled WGS sequence"/>
</dbReference>
<evidence type="ECO:0000256" key="5">
    <source>
        <dbReference type="ARBA" id="ARBA00023274"/>
    </source>
</evidence>
<comment type="similarity">
    <text evidence="1 7">Belongs to the bacterial ribosomal protein bL31 family. Type A subfamily.</text>
</comment>
<comment type="caution">
    <text evidence="9">The sequence shown here is derived from an EMBL/GenBank/DDBJ whole genome shotgun (WGS) entry which is preliminary data.</text>
</comment>
<dbReference type="PANTHER" id="PTHR33280">
    <property type="entry name" value="50S RIBOSOMAL PROTEIN L31, CHLOROPLASTIC"/>
    <property type="match status" value="1"/>
</dbReference>
<dbReference type="NCBIfam" id="TIGR00105">
    <property type="entry name" value="L31"/>
    <property type="match status" value="1"/>
</dbReference>
<dbReference type="GO" id="GO:0005840">
    <property type="term" value="C:ribosome"/>
    <property type="evidence" value="ECO:0007669"/>
    <property type="project" value="UniProtKB-KW"/>
</dbReference>